<keyword evidence="3" id="KW-1185">Reference proteome</keyword>
<protein>
    <submittedName>
        <fullName evidence="2">Nuclear transport factor 2 family protein</fullName>
    </submittedName>
</protein>
<comment type="caution">
    <text evidence="2">The sequence shown here is derived from an EMBL/GenBank/DDBJ whole genome shotgun (WGS) entry which is preliminary data.</text>
</comment>
<feature type="domain" description="DUF4440" evidence="1">
    <location>
        <begin position="26"/>
        <end position="137"/>
    </location>
</feature>
<name>A0A6B3LWW9_9BACT</name>
<dbReference type="SUPFAM" id="SSF54427">
    <property type="entry name" value="NTF2-like"/>
    <property type="match status" value="1"/>
</dbReference>
<evidence type="ECO:0000313" key="3">
    <source>
        <dbReference type="Proteomes" id="UP000474777"/>
    </source>
</evidence>
<gene>
    <name evidence="2" type="ORF">GXP69_09475</name>
</gene>
<organism evidence="2 3">
    <name type="scientific">Pontibacter burrus</name>
    <dbReference type="NCBI Taxonomy" id="2704466"/>
    <lineage>
        <taxon>Bacteria</taxon>
        <taxon>Pseudomonadati</taxon>
        <taxon>Bacteroidota</taxon>
        <taxon>Cytophagia</taxon>
        <taxon>Cytophagales</taxon>
        <taxon>Hymenobacteraceae</taxon>
        <taxon>Pontibacter</taxon>
    </lineage>
</organism>
<dbReference type="EMBL" id="JAAGWD010000003">
    <property type="protein sequence ID" value="NEM97924.1"/>
    <property type="molecule type" value="Genomic_DNA"/>
</dbReference>
<evidence type="ECO:0000259" key="1">
    <source>
        <dbReference type="Pfam" id="PF14534"/>
    </source>
</evidence>
<dbReference type="Pfam" id="PF14534">
    <property type="entry name" value="DUF4440"/>
    <property type="match status" value="1"/>
</dbReference>
<dbReference type="Gene3D" id="3.10.450.50">
    <property type="match status" value="1"/>
</dbReference>
<dbReference type="InterPro" id="IPR032710">
    <property type="entry name" value="NTF2-like_dom_sf"/>
</dbReference>
<dbReference type="InterPro" id="IPR027843">
    <property type="entry name" value="DUF4440"/>
</dbReference>
<accession>A0A6B3LWW9</accession>
<dbReference type="RefSeq" id="WP_163914715.1">
    <property type="nucleotide sequence ID" value="NZ_JAAGWD010000003.1"/>
</dbReference>
<sequence>MRSLITMLVMGFLLVSCSKAPDIKEVQELNRAFIDAWNDRDENKLEDMMADDVDFVQGEIHFRGKSEVMDKWVNETIKTIDDLRLRTISSGISGDIAYEAGTFTVDVLPDAPGQPGGEGEGNFMLLWKKAEDGTWKLSYAQLEDLPVQVKLR</sequence>
<reference evidence="2 3" key="1">
    <citation type="submission" date="2020-02" db="EMBL/GenBank/DDBJ databases">
        <authorList>
            <person name="Kim M.K."/>
        </authorList>
    </citation>
    <scope>NUCLEOTIDE SEQUENCE [LARGE SCALE GENOMIC DNA]</scope>
    <source>
        <strain evidence="2 3">BT327</strain>
    </source>
</reference>
<dbReference type="AlphaFoldDB" id="A0A6B3LWW9"/>
<evidence type="ECO:0000313" key="2">
    <source>
        <dbReference type="EMBL" id="NEM97924.1"/>
    </source>
</evidence>
<proteinExistence type="predicted"/>
<dbReference type="PROSITE" id="PS51257">
    <property type="entry name" value="PROKAR_LIPOPROTEIN"/>
    <property type="match status" value="1"/>
</dbReference>
<dbReference type="Proteomes" id="UP000474777">
    <property type="component" value="Unassembled WGS sequence"/>
</dbReference>